<proteinExistence type="predicted"/>
<reference evidence="2 3" key="1">
    <citation type="submission" date="2009-03" db="EMBL/GenBank/DDBJ databases">
        <title>Comparison of the complete genome sequences of Rhodococcus erythropolis PR4 and Rhodococcus opacus B4.</title>
        <authorList>
            <person name="Takarada H."/>
            <person name="Sekine M."/>
            <person name="Hosoyama A."/>
            <person name="Yamada R."/>
            <person name="Fujisawa T."/>
            <person name="Omata S."/>
            <person name="Shimizu A."/>
            <person name="Tsukatani N."/>
            <person name="Tanikawa S."/>
            <person name="Fujita N."/>
            <person name="Harayama S."/>
        </authorList>
    </citation>
    <scope>NUCLEOTIDE SEQUENCE [LARGE SCALE GENOMIC DNA]</scope>
    <source>
        <strain evidence="2 3">B4</strain>
    </source>
</reference>
<protein>
    <submittedName>
        <fullName evidence="2">Uncharacterized protein</fullName>
    </submittedName>
</protein>
<dbReference type="EMBL" id="AP011115">
    <property type="protein sequence ID" value="BAH52304.1"/>
    <property type="molecule type" value="Genomic_DNA"/>
</dbReference>
<gene>
    <name evidence="2" type="ordered locus">ROP_40570</name>
</gene>
<name>C1B9F1_RHOOB</name>
<sequence length="319" mass="31030">MTIPNGPGGATPGPGSITGNDGSVPSLAQQTEENVVNQKRADLYNSGWGAASGGLWGGIAGGFLGILIGALTGGRFFTIGGASTYTTEQRTNQIALENRIEQLLSGGTRYTYMIDSTWTNPGPGKMIGVAILNAGMSGNAMLGGVGAKYVYQEWKSEQLPATVSIDVGTAAGQTSKFGNLLSGSYSGGGILTPEGIMETNGSAGDGGRGANYVDGSSVSGTSGTGNALSAPGVYSPSGVGGQGGNAPTNRVAIAGGGGGGGGGYFSSLTDSTDLRGGPGGWPGGGGGGGGIWKTSIGGNLSRHAPGAGAPGAVFVTVRG</sequence>
<dbReference type="KEGG" id="rop:ROP_40570"/>
<dbReference type="RefSeq" id="WP_012691241.1">
    <property type="nucleotide sequence ID" value="NC_012522.1"/>
</dbReference>
<feature type="region of interest" description="Disordered" evidence="1">
    <location>
        <begin position="1"/>
        <end position="25"/>
    </location>
</feature>
<accession>C1B9F1</accession>
<feature type="compositionally biased region" description="Gly residues" evidence="1">
    <location>
        <begin position="276"/>
        <end position="287"/>
    </location>
</feature>
<dbReference type="PATRIC" id="fig|632772.20.peg.4255"/>
<dbReference type="HOGENOM" id="CLU_871193_0_0_11"/>
<dbReference type="Proteomes" id="UP000002212">
    <property type="component" value="Chromosome"/>
</dbReference>
<feature type="compositionally biased region" description="Gly residues" evidence="1">
    <location>
        <begin position="1"/>
        <end position="12"/>
    </location>
</feature>
<dbReference type="AlphaFoldDB" id="C1B9F1"/>
<evidence type="ECO:0000313" key="3">
    <source>
        <dbReference type="Proteomes" id="UP000002212"/>
    </source>
</evidence>
<dbReference type="STRING" id="632772.ROP_40570"/>
<evidence type="ECO:0000313" key="2">
    <source>
        <dbReference type="EMBL" id="BAH52304.1"/>
    </source>
</evidence>
<evidence type="ECO:0000256" key="1">
    <source>
        <dbReference type="SAM" id="MobiDB-lite"/>
    </source>
</evidence>
<organism evidence="2 3">
    <name type="scientific">Rhodococcus opacus (strain B4)</name>
    <dbReference type="NCBI Taxonomy" id="632772"/>
    <lineage>
        <taxon>Bacteria</taxon>
        <taxon>Bacillati</taxon>
        <taxon>Actinomycetota</taxon>
        <taxon>Actinomycetes</taxon>
        <taxon>Mycobacteriales</taxon>
        <taxon>Nocardiaceae</taxon>
        <taxon>Rhodococcus</taxon>
    </lineage>
</organism>
<feature type="region of interest" description="Disordered" evidence="1">
    <location>
        <begin position="264"/>
        <end position="287"/>
    </location>
</feature>